<protein>
    <submittedName>
        <fullName evidence="2">Uncharacterized protein</fullName>
    </submittedName>
</protein>
<accession>A0A067QG83</accession>
<keyword evidence="3" id="KW-1185">Reference proteome</keyword>
<dbReference type="AlphaFoldDB" id="A0A067QG83"/>
<dbReference type="Proteomes" id="UP000027265">
    <property type="component" value="Unassembled WGS sequence"/>
</dbReference>
<gene>
    <name evidence="2" type="ORF">JAAARDRAFT_43940</name>
</gene>
<dbReference type="InParanoid" id="A0A067QG83"/>
<evidence type="ECO:0000313" key="3">
    <source>
        <dbReference type="Proteomes" id="UP000027265"/>
    </source>
</evidence>
<evidence type="ECO:0000313" key="2">
    <source>
        <dbReference type="EMBL" id="KDQ65210.1"/>
    </source>
</evidence>
<feature type="compositionally biased region" description="Polar residues" evidence="1">
    <location>
        <begin position="243"/>
        <end position="256"/>
    </location>
</feature>
<reference evidence="3" key="1">
    <citation type="journal article" date="2014" name="Proc. Natl. Acad. Sci. U.S.A.">
        <title>Extensive sampling of basidiomycete genomes demonstrates inadequacy of the white-rot/brown-rot paradigm for wood decay fungi.</title>
        <authorList>
            <person name="Riley R."/>
            <person name="Salamov A.A."/>
            <person name="Brown D.W."/>
            <person name="Nagy L.G."/>
            <person name="Floudas D."/>
            <person name="Held B.W."/>
            <person name="Levasseur A."/>
            <person name="Lombard V."/>
            <person name="Morin E."/>
            <person name="Otillar R."/>
            <person name="Lindquist E.A."/>
            <person name="Sun H."/>
            <person name="LaButti K.M."/>
            <person name="Schmutz J."/>
            <person name="Jabbour D."/>
            <person name="Luo H."/>
            <person name="Baker S.E."/>
            <person name="Pisabarro A.G."/>
            <person name="Walton J.D."/>
            <person name="Blanchette R.A."/>
            <person name="Henrissat B."/>
            <person name="Martin F."/>
            <person name="Cullen D."/>
            <person name="Hibbett D.S."/>
            <person name="Grigoriev I.V."/>
        </authorList>
    </citation>
    <scope>NUCLEOTIDE SEQUENCE [LARGE SCALE GENOMIC DNA]</scope>
    <source>
        <strain evidence="3">MUCL 33604</strain>
    </source>
</reference>
<evidence type="ECO:0000256" key="1">
    <source>
        <dbReference type="SAM" id="MobiDB-lite"/>
    </source>
</evidence>
<dbReference type="HOGENOM" id="CLU_831742_0_0_1"/>
<feature type="region of interest" description="Disordered" evidence="1">
    <location>
        <begin position="243"/>
        <end position="268"/>
    </location>
</feature>
<feature type="region of interest" description="Disordered" evidence="1">
    <location>
        <begin position="75"/>
        <end position="126"/>
    </location>
</feature>
<name>A0A067QG83_9AGAM</name>
<sequence length="334" mass="36947">MTPPTQEVDPMDLTPPLASYEQPVESSCVDCHLMDAGELTPPPLTFRQLAADSGSNIKEPSMVVDAVSMNLPILDPFDLSPPPPTQSQPRLCSPFNLSPPPPSNPQQLFSFRPESHDPPQSPSVTPVPKMLHPIALMPAIEIHDVPKSSTMQRRPKPQRVQIPSKRENSVIEVKMPTVVQRPNLTIQTVWHVDQPPRTEASQIQVNIGDDANDLTSLTPELRKRIKKEITPIKIPGVDAIDLTKSTPPVHTTSAQNAEAGPSDDQPRFATSWGVFPPPHQRPYPSSYYNQLPSHWGVDTTGCEVFWSHHVGTALLNDERNVFEAGHSFQGYHNL</sequence>
<feature type="region of interest" description="Disordered" evidence="1">
    <location>
        <begin position="1"/>
        <end position="21"/>
    </location>
</feature>
<dbReference type="EMBL" id="KL197709">
    <property type="protein sequence ID" value="KDQ65210.1"/>
    <property type="molecule type" value="Genomic_DNA"/>
</dbReference>
<proteinExistence type="predicted"/>
<organism evidence="2 3">
    <name type="scientific">Jaapia argillacea MUCL 33604</name>
    <dbReference type="NCBI Taxonomy" id="933084"/>
    <lineage>
        <taxon>Eukaryota</taxon>
        <taxon>Fungi</taxon>
        <taxon>Dikarya</taxon>
        <taxon>Basidiomycota</taxon>
        <taxon>Agaricomycotina</taxon>
        <taxon>Agaricomycetes</taxon>
        <taxon>Agaricomycetidae</taxon>
        <taxon>Jaapiales</taxon>
        <taxon>Jaapiaceae</taxon>
        <taxon>Jaapia</taxon>
    </lineage>
</organism>